<gene>
    <name evidence="11" type="primary">LOC105368430</name>
</gene>
<evidence type="ECO:0000256" key="4">
    <source>
        <dbReference type="ARBA" id="ARBA00022801"/>
    </source>
</evidence>
<dbReference type="InterPro" id="IPR033116">
    <property type="entry name" value="TRYPSIN_SER"/>
</dbReference>
<evidence type="ECO:0000256" key="5">
    <source>
        <dbReference type="ARBA" id="ARBA00022825"/>
    </source>
</evidence>
<keyword evidence="10" id="KW-1185">Reference proteome</keyword>
<dbReference type="GO" id="GO:0006508">
    <property type="term" value="P:proteolysis"/>
    <property type="evidence" value="ECO:0007669"/>
    <property type="project" value="UniProtKB-KW"/>
</dbReference>
<dbReference type="InterPro" id="IPR043504">
    <property type="entry name" value="Peptidase_S1_PA_chymotrypsin"/>
</dbReference>
<dbReference type="GO" id="GO:0004252">
    <property type="term" value="F:serine-type endopeptidase activity"/>
    <property type="evidence" value="ECO:0007669"/>
    <property type="project" value="InterPro"/>
</dbReference>
<keyword evidence="8" id="KW-0732">Signal</keyword>
<feature type="signal peptide" evidence="8">
    <location>
        <begin position="1"/>
        <end position="19"/>
    </location>
</feature>
<reference evidence="11" key="1">
    <citation type="submission" date="2025-08" db="UniProtKB">
        <authorList>
            <consortium name="RefSeq"/>
        </authorList>
    </citation>
    <scope>IDENTIFICATION</scope>
</reference>
<dbReference type="SUPFAM" id="SSF50494">
    <property type="entry name" value="Trypsin-like serine proteases"/>
    <property type="match status" value="1"/>
</dbReference>
<dbReference type="KEGG" id="csol:105368430"/>
<evidence type="ECO:0000256" key="1">
    <source>
        <dbReference type="ARBA" id="ARBA00004239"/>
    </source>
</evidence>
<feature type="chain" id="PRO_5042575673" evidence="8">
    <location>
        <begin position="20"/>
        <end position="258"/>
    </location>
</feature>
<evidence type="ECO:0000256" key="3">
    <source>
        <dbReference type="ARBA" id="ARBA00022670"/>
    </source>
</evidence>
<comment type="similarity">
    <text evidence="2">Belongs to the peptidase S1 family.</text>
</comment>
<evidence type="ECO:0000256" key="8">
    <source>
        <dbReference type="SAM" id="SignalP"/>
    </source>
</evidence>
<dbReference type="Pfam" id="PF00089">
    <property type="entry name" value="Trypsin"/>
    <property type="match status" value="1"/>
</dbReference>
<dbReference type="SMART" id="SM00020">
    <property type="entry name" value="Tryp_SPc"/>
    <property type="match status" value="1"/>
</dbReference>
<dbReference type="GO" id="GO:0005576">
    <property type="term" value="C:extracellular region"/>
    <property type="evidence" value="ECO:0007669"/>
    <property type="project" value="UniProtKB-SubCell"/>
</dbReference>
<name>A0AAJ6YWI5_9HYME</name>
<dbReference type="GeneID" id="105368430"/>
<comment type="subcellular location">
    <subcellularLocation>
        <location evidence="1">Secreted</location>
        <location evidence="1">Extracellular space</location>
    </subcellularLocation>
</comment>
<dbReference type="CDD" id="cd00190">
    <property type="entry name" value="Tryp_SPc"/>
    <property type="match status" value="1"/>
</dbReference>
<evidence type="ECO:0000256" key="2">
    <source>
        <dbReference type="ARBA" id="ARBA00007664"/>
    </source>
</evidence>
<dbReference type="InterPro" id="IPR018114">
    <property type="entry name" value="TRYPSIN_HIS"/>
</dbReference>
<dbReference type="FunFam" id="2.40.10.10:FF:000036">
    <property type="entry name" value="Trypsin beta"/>
    <property type="match status" value="1"/>
</dbReference>
<sequence length="258" mass="28368">MKFCLGIYVCIVLNVVANAKDSRIVGGQNANIRDFPYMASIKLAKNIHKLVCGGSIISEYHILTAAHCFINFEKTDLIVFLGNSSAPTASDTEPYYTIEQINVHPNFVGSVEPSTSVHNDIAIAKVGPRILFNEFQKKIELPNVDTRPGSLAVIIGWGRTSYPFGEPAKVLQKALMTIVTNKMCERDLPFSLHSQNICAFQRERVGVCYGDSGGPLVSQGKVIGICSFIRPCAMGEPDVYTRVFSYLDFIQAHISTTN</sequence>
<evidence type="ECO:0000259" key="9">
    <source>
        <dbReference type="PROSITE" id="PS50240"/>
    </source>
</evidence>
<accession>A0AAJ6YWI5</accession>
<evidence type="ECO:0000256" key="7">
    <source>
        <dbReference type="RuleBase" id="RU363034"/>
    </source>
</evidence>
<keyword evidence="4 7" id="KW-0378">Hydrolase</keyword>
<dbReference type="FunFam" id="2.40.10.10:FF:000068">
    <property type="entry name" value="transmembrane protease serine 2"/>
    <property type="match status" value="1"/>
</dbReference>
<dbReference type="PROSITE" id="PS00135">
    <property type="entry name" value="TRYPSIN_SER"/>
    <property type="match status" value="1"/>
</dbReference>
<dbReference type="Gene3D" id="2.40.10.10">
    <property type="entry name" value="Trypsin-like serine proteases"/>
    <property type="match status" value="1"/>
</dbReference>
<dbReference type="InterPro" id="IPR050430">
    <property type="entry name" value="Peptidase_S1"/>
</dbReference>
<dbReference type="RefSeq" id="XP_011505742.1">
    <property type="nucleotide sequence ID" value="XM_011507440.1"/>
</dbReference>
<evidence type="ECO:0000313" key="10">
    <source>
        <dbReference type="Proteomes" id="UP000695007"/>
    </source>
</evidence>
<keyword evidence="6" id="KW-1015">Disulfide bond</keyword>
<dbReference type="PRINTS" id="PR00722">
    <property type="entry name" value="CHYMOTRYPSIN"/>
</dbReference>
<dbReference type="PANTHER" id="PTHR24276:SF96">
    <property type="entry name" value="PEPTIDASE S1 DOMAIN-CONTAINING PROTEIN"/>
    <property type="match status" value="1"/>
</dbReference>
<evidence type="ECO:0000256" key="6">
    <source>
        <dbReference type="ARBA" id="ARBA00023157"/>
    </source>
</evidence>
<keyword evidence="5 7" id="KW-0720">Serine protease</keyword>
<dbReference type="InterPro" id="IPR001254">
    <property type="entry name" value="Trypsin_dom"/>
</dbReference>
<dbReference type="AlphaFoldDB" id="A0AAJ6YWI5"/>
<evidence type="ECO:0000313" key="11">
    <source>
        <dbReference type="RefSeq" id="XP_011505742.1"/>
    </source>
</evidence>
<dbReference type="Proteomes" id="UP000695007">
    <property type="component" value="Unplaced"/>
</dbReference>
<proteinExistence type="inferred from homology"/>
<organism evidence="10 11">
    <name type="scientific">Ceratosolen solmsi marchali</name>
    <dbReference type="NCBI Taxonomy" id="326594"/>
    <lineage>
        <taxon>Eukaryota</taxon>
        <taxon>Metazoa</taxon>
        <taxon>Ecdysozoa</taxon>
        <taxon>Arthropoda</taxon>
        <taxon>Hexapoda</taxon>
        <taxon>Insecta</taxon>
        <taxon>Pterygota</taxon>
        <taxon>Neoptera</taxon>
        <taxon>Endopterygota</taxon>
        <taxon>Hymenoptera</taxon>
        <taxon>Apocrita</taxon>
        <taxon>Proctotrupomorpha</taxon>
        <taxon>Chalcidoidea</taxon>
        <taxon>Agaonidae</taxon>
        <taxon>Agaoninae</taxon>
        <taxon>Ceratosolen</taxon>
    </lineage>
</organism>
<feature type="domain" description="Peptidase S1" evidence="9">
    <location>
        <begin position="24"/>
        <end position="255"/>
    </location>
</feature>
<dbReference type="PROSITE" id="PS50240">
    <property type="entry name" value="TRYPSIN_DOM"/>
    <property type="match status" value="1"/>
</dbReference>
<protein>
    <submittedName>
        <fullName evidence="11">Chymotrypsin-2-like</fullName>
    </submittedName>
</protein>
<dbReference type="PANTHER" id="PTHR24276">
    <property type="entry name" value="POLYSERASE-RELATED"/>
    <property type="match status" value="1"/>
</dbReference>
<dbReference type="PROSITE" id="PS00134">
    <property type="entry name" value="TRYPSIN_HIS"/>
    <property type="match status" value="1"/>
</dbReference>
<dbReference type="InterPro" id="IPR001314">
    <property type="entry name" value="Peptidase_S1A"/>
</dbReference>
<keyword evidence="3 7" id="KW-0645">Protease</keyword>
<dbReference type="InterPro" id="IPR009003">
    <property type="entry name" value="Peptidase_S1_PA"/>
</dbReference>